<feature type="compositionally biased region" description="Polar residues" evidence="15">
    <location>
        <begin position="345"/>
        <end position="354"/>
    </location>
</feature>
<feature type="domain" description="Cytochrome oxidase subunit II copper A binding" evidence="17">
    <location>
        <begin position="134"/>
        <end position="246"/>
    </location>
</feature>
<dbReference type="PROSITE" id="PS50999">
    <property type="entry name" value="COX2_TM"/>
    <property type="match status" value="1"/>
</dbReference>
<evidence type="ECO:0000256" key="2">
    <source>
        <dbReference type="ARBA" id="ARBA00007866"/>
    </source>
</evidence>
<feature type="transmembrane region" description="Helical" evidence="16">
    <location>
        <begin position="44"/>
        <end position="68"/>
    </location>
</feature>
<keyword evidence="5" id="KW-0679">Respiratory chain</keyword>
<dbReference type="PANTHER" id="PTHR22888:SF18">
    <property type="entry name" value="CYTOCHROME BO(3) UBIQUINOL OXIDASE SUBUNIT 2"/>
    <property type="match status" value="1"/>
</dbReference>
<dbReference type="Pfam" id="PF00116">
    <property type="entry name" value="COX2"/>
    <property type="match status" value="1"/>
</dbReference>
<dbReference type="GO" id="GO:0009486">
    <property type="term" value="F:cytochrome bo3 ubiquinol oxidase activity"/>
    <property type="evidence" value="ECO:0007669"/>
    <property type="project" value="InterPro"/>
</dbReference>
<keyword evidence="6 16" id="KW-0812">Transmembrane</keyword>
<feature type="transmembrane region" description="Helical" evidence="16">
    <location>
        <begin position="88"/>
        <end position="109"/>
    </location>
</feature>
<evidence type="ECO:0000256" key="10">
    <source>
        <dbReference type="ARBA" id="ARBA00023002"/>
    </source>
</evidence>
<evidence type="ECO:0000256" key="14">
    <source>
        <dbReference type="ARBA" id="ARBA00030198"/>
    </source>
</evidence>
<dbReference type="GO" id="GO:0016682">
    <property type="term" value="F:oxidoreductase activity, acting on diphenols and related substances as donors, oxygen as acceptor"/>
    <property type="evidence" value="ECO:0007669"/>
    <property type="project" value="InterPro"/>
</dbReference>
<dbReference type="InterPro" id="IPR010514">
    <property type="entry name" value="COX_ARM"/>
</dbReference>
<proteinExistence type="inferred from homology"/>
<keyword evidence="11 16" id="KW-0472">Membrane</keyword>
<evidence type="ECO:0000313" key="20">
    <source>
        <dbReference type="Proteomes" id="UP000319931"/>
    </source>
</evidence>
<dbReference type="GO" id="GO:0005886">
    <property type="term" value="C:plasma membrane"/>
    <property type="evidence" value="ECO:0007669"/>
    <property type="project" value="UniProtKB-SubCell"/>
</dbReference>
<dbReference type="InterPro" id="IPR002429">
    <property type="entry name" value="CcO_II-like_C"/>
</dbReference>
<gene>
    <name evidence="19" type="primary">cyoA</name>
    <name evidence="19" type="ORF">EAH76_05200</name>
</gene>
<evidence type="ECO:0000256" key="12">
    <source>
        <dbReference type="ARBA" id="ARBA00023139"/>
    </source>
</evidence>
<reference evidence="19 20" key="1">
    <citation type="journal article" date="2019" name="Environ. Microbiol.">
        <title>Species interactions and distinct microbial communities in high Arctic permafrost affected cryosols are associated with the CH4 and CO2 gas fluxes.</title>
        <authorList>
            <person name="Altshuler I."/>
            <person name="Hamel J."/>
            <person name="Turney S."/>
            <person name="Magnuson E."/>
            <person name="Levesque R."/>
            <person name="Greer C."/>
            <person name="Whyte L.G."/>
        </authorList>
    </citation>
    <scope>NUCLEOTIDE SEQUENCE [LARGE SCALE GENOMIC DNA]</scope>
    <source>
        <strain evidence="19 20">E6.1</strain>
    </source>
</reference>
<evidence type="ECO:0000256" key="4">
    <source>
        <dbReference type="ARBA" id="ARBA00022475"/>
    </source>
</evidence>
<dbReference type="CDD" id="cd04212">
    <property type="entry name" value="CuRO_UO_II"/>
    <property type="match status" value="1"/>
</dbReference>
<dbReference type="InterPro" id="IPR034227">
    <property type="entry name" value="CuRO_UO_II"/>
</dbReference>
<evidence type="ECO:0000259" key="18">
    <source>
        <dbReference type="PROSITE" id="PS50999"/>
    </source>
</evidence>
<evidence type="ECO:0000256" key="8">
    <source>
        <dbReference type="ARBA" id="ARBA00022982"/>
    </source>
</evidence>
<keyword evidence="10" id="KW-0560">Oxidoreductase</keyword>
<keyword evidence="3" id="KW-0813">Transport</keyword>
<dbReference type="InterPro" id="IPR036257">
    <property type="entry name" value="Cyt_c_oxidase_su2_TM_sf"/>
</dbReference>
<dbReference type="Pfam" id="PF06481">
    <property type="entry name" value="COX_ARM"/>
    <property type="match status" value="1"/>
</dbReference>
<dbReference type="InterPro" id="IPR008972">
    <property type="entry name" value="Cupredoxin"/>
</dbReference>
<evidence type="ECO:0000256" key="5">
    <source>
        <dbReference type="ARBA" id="ARBA00022660"/>
    </source>
</evidence>
<evidence type="ECO:0000256" key="11">
    <source>
        <dbReference type="ARBA" id="ARBA00023136"/>
    </source>
</evidence>
<dbReference type="InterPro" id="IPR006333">
    <property type="entry name" value="Cyt_o_ubiquinol_oxidase_su2"/>
</dbReference>
<evidence type="ECO:0000256" key="15">
    <source>
        <dbReference type="SAM" id="MobiDB-lite"/>
    </source>
</evidence>
<organism evidence="19 20">
    <name type="scientific">Sphingomonas glacialis</name>
    <dbReference type="NCBI Taxonomy" id="658225"/>
    <lineage>
        <taxon>Bacteria</taxon>
        <taxon>Pseudomonadati</taxon>
        <taxon>Pseudomonadota</taxon>
        <taxon>Alphaproteobacteria</taxon>
        <taxon>Sphingomonadales</taxon>
        <taxon>Sphingomonadaceae</taxon>
        <taxon>Sphingomonas</taxon>
    </lineage>
</organism>
<evidence type="ECO:0000313" key="19">
    <source>
        <dbReference type="EMBL" id="TPG54100.1"/>
    </source>
</evidence>
<evidence type="ECO:0000256" key="6">
    <source>
        <dbReference type="ARBA" id="ARBA00022692"/>
    </source>
</evidence>
<evidence type="ECO:0000256" key="7">
    <source>
        <dbReference type="ARBA" id="ARBA00022729"/>
    </source>
</evidence>
<feature type="region of interest" description="Disordered" evidence="15">
    <location>
        <begin position="334"/>
        <end position="370"/>
    </location>
</feature>
<name>A0A502FXN2_9SPHN</name>
<dbReference type="GO" id="GO:0004129">
    <property type="term" value="F:cytochrome-c oxidase activity"/>
    <property type="evidence" value="ECO:0007669"/>
    <property type="project" value="InterPro"/>
</dbReference>
<keyword evidence="4" id="KW-1003">Cell membrane</keyword>
<accession>A0A502FXN2</accession>
<evidence type="ECO:0000259" key="17">
    <source>
        <dbReference type="PROSITE" id="PS50857"/>
    </source>
</evidence>
<keyword evidence="7" id="KW-0732">Signal</keyword>
<comment type="subcellular location">
    <subcellularLocation>
        <location evidence="1">Cell membrane</location>
        <topology evidence="1">Multi-pass membrane protein</topology>
    </subcellularLocation>
</comment>
<evidence type="ECO:0000256" key="3">
    <source>
        <dbReference type="ARBA" id="ARBA00022448"/>
    </source>
</evidence>
<keyword evidence="8" id="KW-0249">Electron transport</keyword>
<dbReference type="OrthoDB" id="9783445at2"/>
<dbReference type="Gene3D" id="2.60.40.420">
    <property type="entry name" value="Cupredoxins - blue copper proteins"/>
    <property type="match status" value="1"/>
</dbReference>
<comment type="caution">
    <text evidence="19">The sequence shown here is derived from an EMBL/GenBank/DDBJ whole genome shotgun (WGS) entry which is preliminary data.</text>
</comment>
<dbReference type="InterPro" id="IPR011759">
    <property type="entry name" value="Cyt_c_oxidase_su2_TM_dom"/>
</dbReference>
<dbReference type="GO" id="GO:0042773">
    <property type="term" value="P:ATP synthesis coupled electron transport"/>
    <property type="evidence" value="ECO:0007669"/>
    <property type="project" value="TreeGrafter"/>
</dbReference>
<dbReference type="PROSITE" id="PS50857">
    <property type="entry name" value="COX2_CUA"/>
    <property type="match status" value="1"/>
</dbReference>
<feature type="domain" description="Cytochrome oxidase subunit II transmembrane region profile" evidence="18">
    <location>
        <begin position="22"/>
        <end position="119"/>
    </location>
</feature>
<keyword evidence="12" id="KW-0564">Palmitate</keyword>
<keyword evidence="13" id="KW-0449">Lipoprotein</keyword>
<keyword evidence="20" id="KW-1185">Reference proteome</keyword>
<dbReference type="NCBIfam" id="TIGR01433">
    <property type="entry name" value="CyoA"/>
    <property type="match status" value="1"/>
</dbReference>
<dbReference type="Proteomes" id="UP000319931">
    <property type="component" value="Unassembled WGS sequence"/>
</dbReference>
<dbReference type="SUPFAM" id="SSF81464">
    <property type="entry name" value="Cytochrome c oxidase subunit II-like, transmembrane region"/>
    <property type="match status" value="1"/>
</dbReference>
<dbReference type="InterPro" id="IPR045187">
    <property type="entry name" value="CcO_II"/>
</dbReference>
<sequence>MIRPPSLLRPALAGLALLAPALLGGCSTVVLSPAGDVAQQQGDLIVIATLLMLIIIVPVMALIAIFAWRYRQTNTDAPYNPEWHHSTALELVIWAVPLLIIICLGAVTWTSTHLLDPYRPIGRIDATRQVALNAKPLRVQVIALDWKWLFIYPDYGIATVNQLAAPVNQPIEFDLTSSDVMNAFYVPDLAGMIYAMPSMTTKLNAVANKPGNYPGFSSNFSGDGFSYMKFRFLAGSQTDFDAWVAKIRASGTMLDRATYLKVAKPSMNHAPTFYAGVAPGLFNAAANNCVAPGQVCMDAMMRADAGPHHAEHGEGHAKNNDAMKMSAMPMPMAKSDAPAAVSDATAKNSAQSTARLAGAGLPMPGDRRTF</sequence>
<evidence type="ECO:0000256" key="9">
    <source>
        <dbReference type="ARBA" id="ARBA00022989"/>
    </source>
</evidence>
<comment type="similarity">
    <text evidence="2">Belongs to the cytochrome c oxidase subunit 2 family.</text>
</comment>
<evidence type="ECO:0000256" key="13">
    <source>
        <dbReference type="ARBA" id="ARBA00023288"/>
    </source>
</evidence>
<dbReference type="AlphaFoldDB" id="A0A502FXN2"/>
<dbReference type="SUPFAM" id="SSF49503">
    <property type="entry name" value="Cupredoxins"/>
    <property type="match status" value="1"/>
</dbReference>
<dbReference type="Gene3D" id="1.10.287.90">
    <property type="match status" value="1"/>
</dbReference>
<dbReference type="GO" id="GO:0005507">
    <property type="term" value="F:copper ion binding"/>
    <property type="evidence" value="ECO:0007669"/>
    <property type="project" value="InterPro"/>
</dbReference>
<protein>
    <recommendedName>
        <fullName evidence="14">Ubiquinol oxidase polypeptide II</fullName>
    </recommendedName>
</protein>
<dbReference type="EMBL" id="RCZC01000002">
    <property type="protein sequence ID" value="TPG54100.1"/>
    <property type="molecule type" value="Genomic_DNA"/>
</dbReference>
<dbReference type="RefSeq" id="WP_140848907.1">
    <property type="nucleotide sequence ID" value="NZ_RCZC01000002.1"/>
</dbReference>
<dbReference type="PANTHER" id="PTHR22888">
    <property type="entry name" value="CYTOCHROME C OXIDASE, SUBUNIT II"/>
    <property type="match status" value="1"/>
</dbReference>
<keyword evidence="9 16" id="KW-1133">Transmembrane helix</keyword>
<dbReference type="PROSITE" id="PS51257">
    <property type="entry name" value="PROKAR_LIPOPROTEIN"/>
    <property type="match status" value="1"/>
</dbReference>
<evidence type="ECO:0000256" key="1">
    <source>
        <dbReference type="ARBA" id="ARBA00004651"/>
    </source>
</evidence>
<evidence type="ECO:0000256" key="16">
    <source>
        <dbReference type="SAM" id="Phobius"/>
    </source>
</evidence>